<feature type="compositionally biased region" description="Basic and acidic residues" evidence="1">
    <location>
        <begin position="18"/>
        <end position="29"/>
    </location>
</feature>
<dbReference type="GO" id="GO:0004519">
    <property type="term" value="F:endonuclease activity"/>
    <property type="evidence" value="ECO:0007669"/>
    <property type="project" value="UniProtKB-KW"/>
</dbReference>
<evidence type="ECO:0000256" key="1">
    <source>
        <dbReference type="SAM" id="MobiDB-lite"/>
    </source>
</evidence>
<evidence type="ECO:0000259" key="2">
    <source>
        <dbReference type="Pfam" id="PF13391"/>
    </source>
</evidence>
<dbReference type="EMBL" id="JBHGCJ010000002">
    <property type="protein sequence ID" value="MFG6108325.1"/>
    <property type="molecule type" value="Genomic_DNA"/>
</dbReference>
<dbReference type="Proteomes" id="UP001605261">
    <property type="component" value="Unassembled WGS sequence"/>
</dbReference>
<dbReference type="Pfam" id="PF13391">
    <property type="entry name" value="HNH_2"/>
    <property type="match status" value="1"/>
</dbReference>
<feature type="domain" description="HNH nuclease" evidence="2">
    <location>
        <begin position="194"/>
        <end position="242"/>
    </location>
</feature>
<feature type="region of interest" description="Disordered" evidence="1">
    <location>
        <begin position="18"/>
        <end position="39"/>
    </location>
</feature>
<evidence type="ECO:0000313" key="4">
    <source>
        <dbReference type="Proteomes" id="UP001605261"/>
    </source>
</evidence>
<evidence type="ECO:0000313" key="3">
    <source>
        <dbReference type="EMBL" id="MFG6108325.1"/>
    </source>
</evidence>
<keyword evidence="3" id="KW-0255">Endonuclease</keyword>
<gene>
    <name evidence="3" type="ORF">ACEU0G_002262</name>
</gene>
<keyword evidence="3" id="KW-0540">Nuclease</keyword>
<organism evidence="3 4">
    <name type="scientific">Stenotrophomonas nematodicola</name>
    <dbReference type="NCBI Taxonomy" id="2656746"/>
    <lineage>
        <taxon>Bacteria</taxon>
        <taxon>Pseudomonadati</taxon>
        <taxon>Pseudomonadota</taxon>
        <taxon>Gammaproteobacteria</taxon>
        <taxon>Lysobacterales</taxon>
        <taxon>Lysobacteraceae</taxon>
        <taxon>Stenotrophomonas</taxon>
    </lineage>
</organism>
<sequence length="296" mass="32208">MDSEKERIAKWQAAKKLRRDEKRDAENRRPFSSHFTVTDEDSRSARELEEYLVRTHLGKGQTSKPLSRTELLLAIASWSLEELGQLWALRETKLSSLEDSALLLAHIRFKAGIDSSLKEAGDLMNHEAVQALAGILDEAGDMPESRPGVARQDAFNADAAVVSQGKRIEQVRRVIRDGQADFRRRLVAHYGAVCMVTGTDVAGVVDAAHIVPYGGATTNGIGNGLLLRKDIHALFDAGLLSIGPDLVVYVASAVEDSYYRSLDGKPLKLAASSKISKVALRQRTSDGGSGDIMGEA</sequence>
<proteinExistence type="predicted"/>
<protein>
    <submittedName>
        <fullName evidence="3">HNH endonuclease</fullName>
    </submittedName>
</protein>
<comment type="caution">
    <text evidence="3">The sequence shown here is derived from an EMBL/GenBank/DDBJ whole genome shotgun (WGS) entry which is preliminary data.</text>
</comment>
<keyword evidence="3" id="KW-0378">Hydrolase</keyword>
<dbReference type="RefSeq" id="WP_394161467.1">
    <property type="nucleotide sequence ID" value="NZ_JBHGCJ010000002.1"/>
</dbReference>
<keyword evidence="4" id="KW-1185">Reference proteome</keyword>
<reference evidence="3 4" key="1">
    <citation type="submission" date="2024-09" db="EMBL/GenBank/DDBJ databases">
        <authorList>
            <consortium name="All-Russian atlas of soil microorganisms"/>
            <consortium name="as a basis for the search for new antimicrobial producers and enzymes with unique properties"/>
            <person name="Sokolova E.A."/>
            <person name="Voronina E.N."/>
        </authorList>
    </citation>
    <scope>NUCLEOTIDE SEQUENCE [LARGE SCALE GENOMIC DNA]</scope>
    <source>
        <strain evidence="3 4">AF-22b-331.1</strain>
    </source>
</reference>
<accession>A0ABW7CTY1</accession>
<dbReference type="InterPro" id="IPR003615">
    <property type="entry name" value="HNH_nuc"/>
</dbReference>
<name>A0ABW7CTY1_9GAMM</name>